<keyword evidence="2" id="KW-1185">Reference proteome</keyword>
<protein>
    <submittedName>
        <fullName evidence="1">Uncharacterized protein</fullName>
    </submittedName>
</protein>
<organism evidence="1 2">
    <name type="scientific">Chryseobacterium piscium</name>
    <dbReference type="NCBI Taxonomy" id="333702"/>
    <lineage>
        <taxon>Bacteria</taxon>
        <taxon>Pseudomonadati</taxon>
        <taxon>Bacteroidota</taxon>
        <taxon>Flavobacteriia</taxon>
        <taxon>Flavobacteriales</taxon>
        <taxon>Weeksellaceae</taxon>
        <taxon>Chryseobacterium group</taxon>
        <taxon>Chryseobacterium</taxon>
    </lineage>
</organism>
<dbReference type="AlphaFoldDB" id="A0A3D9BS12"/>
<sequence>MSHKTIEISELSKPMSESKLLSLVHSVATFSEKTLSLGARIMDKLITLSSKDIQNWELKVEIDKFKKETIEALNIEDPEVYNIIDTKTIEFINKHGLSNQY</sequence>
<name>A0A3D9BS12_9FLAO</name>
<evidence type="ECO:0000313" key="2">
    <source>
        <dbReference type="Proteomes" id="UP000256512"/>
    </source>
</evidence>
<accession>A0A3D9BS12</accession>
<dbReference type="RefSeq" id="WP_115949177.1">
    <property type="nucleotide sequence ID" value="NZ_QNVS01000007.1"/>
</dbReference>
<evidence type="ECO:0000313" key="1">
    <source>
        <dbReference type="EMBL" id="REC56232.1"/>
    </source>
</evidence>
<reference evidence="1 2" key="1">
    <citation type="journal article" date="2006" name="Int. J. Syst. Evol. Microbiol.">
        <title>Chryseobacterium piscium sp. nov., isolated from fish of the South Atlantic Ocean off South Africa.</title>
        <authorList>
            <person name="de Beer H."/>
            <person name="Hugo C.J."/>
            <person name="Jooste P.J."/>
            <person name="Vancanneyt M."/>
            <person name="Coenye T."/>
            <person name="Vandamme P."/>
        </authorList>
    </citation>
    <scope>NUCLEOTIDE SEQUENCE [LARGE SCALE GENOMIC DNA]</scope>
    <source>
        <strain evidence="1 2">CCUG 51923</strain>
    </source>
</reference>
<dbReference type="EMBL" id="QNVS01000007">
    <property type="protein sequence ID" value="REC56232.1"/>
    <property type="molecule type" value="Genomic_DNA"/>
</dbReference>
<dbReference type="Proteomes" id="UP000256512">
    <property type="component" value="Unassembled WGS sequence"/>
</dbReference>
<gene>
    <name evidence="1" type="ORF">DRF62_03975</name>
</gene>
<proteinExistence type="predicted"/>
<comment type="caution">
    <text evidence="1">The sequence shown here is derived from an EMBL/GenBank/DDBJ whole genome shotgun (WGS) entry which is preliminary data.</text>
</comment>